<keyword evidence="2" id="KW-0175">Coiled coil</keyword>
<sequence>MLLKVGQLAKQVCLSVRTLHHYDEIGLLSPSVRTDAGHRLYNTKDISRLHRIQALKQLGIPLQKIADIIQENSQPLPDIIAQQIANLERELEQATQLKAKLIKLQENLNTAHEPDIAGWLDTLALMNVYEKYLTAEEIEELNSHAFAVKHEIDHEWPEMVKKLQAMMDKKVPADADEVTEFVILWTEKLERLVGHNPNLLLKIHFMSNETEMRIQRGISQEMTAYLGEAMSALHQKIFTKYLSPEQIQLLNKNRQKNKEDWPPLIAAIREKMQAGVDSESEEVKPLAMKWKTLFETSATGGDPDIAERLRLAYEREPLLIQGTGLDQELFTYIRQAMDGL</sequence>
<feature type="domain" description="HTH merR-type" evidence="3">
    <location>
        <begin position="2"/>
        <end position="71"/>
    </location>
</feature>
<dbReference type="Pfam" id="PF13411">
    <property type="entry name" value="MerR_1"/>
    <property type="match status" value="1"/>
</dbReference>
<evidence type="ECO:0000259" key="3">
    <source>
        <dbReference type="PROSITE" id="PS50937"/>
    </source>
</evidence>
<dbReference type="RefSeq" id="WP_189418845.1">
    <property type="nucleotide sequence ID" value="NZ_BMYZ01000002.1"/>
</dbReference>
<dbReference type="Gene3D" id="1.10.1660.10">
    <property type="match status" value="1"/>
</dbReference>
<keyword evidence="5" id="KW-1185">Reference proteome</keyword>
<dbReference type="SMART" id="SM00422">
    <property type="entry name" value="HTH_MERR"/>
    <property type="match status" value="1"/>
</dbReference>
<dbReference type="Proteomes" id="UP000619761">
    <property type="component" value="Unassembled WGS sequence"/>
</dbReference>
<dbReference type="Pfam" id="PF07739">
    <property type="entry name" value="TipAS"/>
    <property type="match status" value="1"/>
</dbReference>
<dbReference type="InterPro" id="IPR000551">
    <property type="entry name" value="MerR-type_HTH_dom"/>
</dbReference>
<dbReference type="SUPFAM" id="SSF46955">
    <property type="entry name" value="Putative DNA-binding domain"/>
    <property type="match status" value="1"/>
</dbReference>
<dbReference type="PANTHER" id="PTHR30204:SF90">
    <property type="entry name" value="HTH-TYPE TRANSCRIPTIONAL ACTIVATOR MTA"/>
    <property type="match status" value="1"/>
</dbReference>
<evidence type="ECO:0000256" key="1">
    <source>
        <dbReference type="ARBA" id="ARBA00023125"/>
    </source>
</evidence>
<dbReference type="InterPro" id="IPR047057">
    <property type="entry name" value="MerR_fam"/>
</dbReference>
<evidence type="ECO:0000313" key="5">
    <source>
        <dbReference type="Proteomes" id="UP000619761"/>
    </source>
</evidence>
<protein>
    <submittedName>
        <fullName evidence="4">MerR family transcriptional regulator</fullName>
    </submittedName>
</protein>
<evidence type="ECO:0000313" key="4">
    <source>
        <dbReference type="EMBL" id="GGY78212.1"/>
    </source>
</evidence>
<dbReference type="InterPro" id="IPR009061">
    <property type="entry name" value="DNA-bd_dom_put_sf"/>
</dbReference>
<feature type="coiled-coil region" evidence="2">
    <location>
        <begin position="80"/>
        <end position="107"/>
    </location>
</feature>
<dbReference type="PROSITE" id="PS50937">
    <property type="entry name" value="HTH_MERR_2"/>
    <property type="match status" value="1"/>
</dbReference>
<dbReference type="EMBL" id="BMYZ01000002">
    <property type="protein sequence ID" value="GGY78212.1"/>
    <property type="molecule type" value="Genomic_DNA"/>
</dbReference>
<comment type="caution">
    <text evidence="4">The sequence shown here is derived from an EMBL/GenBank/DDBJ whole genome shotgun (WGS) entry which is preliminary data.</text>
</comment>
<reference evidence="5" key="1">
    <citation type="journal article" date="2019" name="Int. J. Syst. Evol. Microbiol.">
        <title>The Global Catalogue of Microorganisms (GCM) 10K type strain sequencing project: providing services to taxonomists for standard genome sequencing and annotation.</title>
        <authorList>
            <consortium name="The Broad Institute Genomics Platform"/>
            <consortium name="The Broad Institute Genome Sequencing Center for Infectious Disease"/>
            <person name="Wu L."/>
            <person name="Ma J."/>
        </authorList>
    </citation>
    <scope>NUCLEOTIDE SEQUENCE [LARGE SCALE GENOMIC DNA]</scope>
    <source>
        <strain evidence="5">KCTC 32239</strain>
    </source>
</reference>
<accession>A0ABQ3B7V1</accession>
<dbReference type="PRINTS" id="PR00040">
    <property type="entry name" value="HTHMERR"/>
</dbReference>
<dbReference type="PANTHER" id="PTHR30204">
    <property type="entry name" value="REDOX-CYCLING DRUG-SENSING TRANSCRIPTIONAL ACTIVATOR SOXR"/>
    <property type="match status" value="1"/>
</dbReference>
<proteinExistence type="predicted"/>
<dbReference type="InterPro" id="IPR012925">
    <property type="entry name" value="TipAS_dom"/>
</dbReference>
<name>A0ABQ3B7V1_9GAMM</name>
<evidence type="ECO:0000256" key="2">
    <source>
        <dbReference type="SAM" id="Coils"/>
    </source>
</evidence>
<gene>
    <name evidence="4" type="ORF">GCM10011613_23520</name>
</gene>
<organism evidence="4 5">
    <name type="scientific">Cellvibrio zantedeschiae</name>
    <dbReference type="NCBI Taxonomy" id="1237077"/>
    <lineage>
        <taxon>Bacteria</taxon>
        <taxon>Pseudomonadati</taxon>
        <taxon>Pseudomonadota</taxon>
        <taxon>Gammaproteobacteria</taxon>
        <taxon>Cellvibrionales</taxon>
        <taxon>Cellvibrionaceae</taxon>
        <taxon>Cellvibrio</taxon>
    </lineage>
</organism>
<keyword evidence="1" id="KW-0238">DNA-binding</keyword>